<dbReference type="Pfam" id="PF00067">
    <property type="entry name" value="p450"/>
    <property type="match status" value="1"/>
</dbReference>
<dbReference type="PANTHER" id="PTHR46696:SF1">
    <property type="entry name" value="CYTOCHROME P450 YJIB-RELATED"/>
    <property type="match status" value="1"/>
</dbReference>
<evidence type="ECO:0000313" key="9">
    <source>
        <dbReference type="Proteomes" id="UP000656042"/>
    </source>
</evidence>
<protein>
    <submittedName>
        <fullName evidence="8">Cytochrome P450</fullName>
    </submittedName>
</protein>
<dbReference type="SUPFAM" id="SSF48264">
    <property type="entry name" value="Cytochrome P450"/>
    <property type="match status" value="1"/>
</dbReference>
<dbReference type="GO" id="GO:0020037">
    <property type="term" value="F:heme binding"/>
    <property type="evidence" value="ECO:0007669"/>
    <property type="project" value="InterPro"/>
</dbReference>
<dbReference type="AlphaFoldDB" id="A0A8J3BW79"/>
<keyword evidence="3 7" id="KW-0479">Metal-binding</keyword>
<dbReference type="InterPro" id="IPR036396">
    <property type="entry name" value="Cyt_P450_sf"/>
</dbReference>
<evidence type="ECO:0000256" key="7">
    <source>
        <dbReference type="RuleBase" id="RU000461"/>
    </source>
</evidence>
<evidence type="ECO:0000256" key="3">
    <source>
        <dbReference type="ARBA" id="ARBA00022723"/>
    </source>
</evidence>
<organism evidence="8 9">
    <name type="scientific">Mangrovihabitans endophyticus</name>
    <dbReference type="NCBI Taxonomy" id="1751298"/>
    <lineage>
        <taxon>Bacteria</taxon>
        <taxon>Bacillati</taxon>
        <taxon>Actinomycetota</taxon>
        <taxon>Actinomycetes</taxon>
        <taxon>Micromonosporales</taxon>
        <taxon>Micromonosporaceae</taxon>
        <taxon>Mangrovihabitans</taxon>
    </lineage>
</organism>
<dbReference type="EMBL" id="BMMX01000001">
    <property type="protein sequence ID" value="GGK72950.1"/>
    <property type="molecule type" value="Genomic_DNA"/>
</dbReference>
<gene>
    <name evidence="8" type="ORF">GCM10012284_03600</name>
</gene>
<keyword evidence="4 7" id="KW-0560">Oxidoreductase</keyword>
<dbReference type="PRINTS" id="PR00359">
    <property type="entry name" value="BP450"/>
</dbReference>
<keyword evidence="2 7" id="KW-0349">Heme</keyword>
<evidence type="ECO:0000256" key="2">
    <source>
        <dbReference type="ARBA" id="ARBA00022617"/>
    </source>
</evidence>
<dbReference type="InterPro" id="IPR001128">
    <property type="entry name" value="Cyt_P450"/>
</dbReference>
<evidence type="ECO:0000256" key="6">
    <source>
        <dbReference type="ARBA" id="ARBA00023033"/>
    </source>
</evidence>
<evidence type="ECO:0000313" key="8">
    <source>
        <dbReference type="EMBL" id="GGK72950.1"/>
    </source>
</evidence>
<reference evidence="8" key="2">
    <citation type="submission" date="2020-09" db="EMBL/GenBank/DDBJ databases">
        <authorList>
            <person name="Sun Q."/>
            <person name="Zhou Y."/>
        </authorList>
    </citation>
    <scope>NUCLEOTIDE SEQUENCE</scope>
    <source>
        <strain evidence="8">CGMCC 4.7299</strain>
    </source>
</reference>
<proteinExistence type="inferred from homology"/>
<accession>A0A8J3BW79</accession>
<dbReference type="GO" id="GO:0016705">
    <property type="term" value="F:oxidoreductase activity, acting on paired donors, with incorporation or reduction of molecular oxygen"/>
    <property type="evidence" value="ECO:0007669"/>
    <property type="project" value="InterPro"/>
</dbReference>
<dbReference type="GO" id="GO:0017000">
    <property type="term" value="P:antibiotic biosynthetic process"/>
    <property type="evidence" value="ECO:0007669"/>
    <property type="project" value="UniProtKB-ARBA"/>
</dbReference>
<dbReference type="Gene3D" id="1.10.630.10">
    <property type="entry name" value="Cytochrome P450"/>
    <property type="match status" value="1"/>
</dbReference>
<evidence type="ECO:0000256" key="1">
    <source>
        <dbReference type="ARBA" id="ARBA00010617"/>
    </source>
</evidence>
<evidence type="ECO:0000256" key="5">
    <source>
        <dbReference type="ARBA" id="ARBA00023004"/>
    </source>
</evidence>
<dbReference type="InterPro" id="IPR017972">
    <property type="entry name" value="Cyt_P450_CS"/>
</dbReference>
<keyword evidence="6 7" id="KW-0503">Monooxygenase</keyword>
<reference evidence="8" key="1">
    <citation type="journal article" date="2014" name="Int. J. Syst. Evol. Microbiol.">
        <title>Complete genome sequence of Corynebacterium casei LMG S-19264T (=DSM 44701T), isolated from a smear-ripened cheese.</title>
        <authorList>
            <consortium name="US DOE Joint Genome Institute (JGI-PGF)"/>
            <person name="Walter F."/>
            <person name="Albersmeier A."/>
            <person name="Kalinowski J."/>
            <person name="Ruckert C."/>
        </authorList>
    </citation>
    <scope>NUCLEOTIDE SEQUENCE</scope>
    <source>
        <strain evidence="8">CGMCC 4.7299</strain>
    </source>
</reference>
<dbReference type="PANTHER" id="PTHR46696">
    <property type="entry name" value="P450, PUTATIVE (EUROFUNG)-RELATED"/>
    <property type="match status" value="1"/>
</dbReference>
<dbReference type="PROSITE" id="PS00086">
    <property type="entry name" value="CYTOCHROME_P450"/>
    <property type="match status" value="1"/>
</dbReference>
<dbReference type="GO" id="GO:0005506">
    <property type="term" value="F:iron ion binding"/>
    <property type="evidence" value="ECO:0007669"/>
    <property type="project" value="InterPro"/>
</dbReference>
<dbReference type="GO" id="GO:0004497">
    <property type="term" value="F:monooxygenase activity"/>
    <property type="evidence" value="ECO:0007669"/>
    <property type="project" value="UniProtKB-KW"/>
</dbReference>
<comment type="caution">
    <text evidence="8">The sequence shown here is derived from an EMBL/GenBank/DDBJ whole genome shotgun (WGS) entry which is preliminary data.</text>
</comment>
<name>A0A8J3BW79_9ACTN</name>
<dbReference type="Proteomes" id="UP000656042">
    <property type="component" value="Unassembled WGS sequence"/>
</dbReference>
<keyword evidence="5 7" id="KW-0408">Iron</keyword>
<evidence type="ECO:0000256" key="4">
    <source>
        <dbReference type="ARBA" id="ARBA00023002"/>
    </source>
</evidence>
<dbReference type="InterPro" id="IPR002397">
    <property type="entry name" value="Cyt_P450_B"/>
</dbReference>
<sequence>MTHRDTNSLLDIMRREWAGDTYGVYARLRAGGPIHWDPLLRSWIVLGHREIVDLSRDNRLSGARISEFYEQLPAASKSDMKPLAEALSDMMLFNEPPRHERLRGMMKPVLTPRFVRQMRPAIQGIATALLNRLADAGEMDVIADYARPLSRDVIALLAGVPADARHLLDDWRGLLHEFFTQSTAEHGRIESLRAVFQQGLAQRRAGADGDLLEQLMAARKAGAAFTDDEIIANLLLLIDAGQATTTHLIGNAVLALMAHPDQADLLRDQPELLPGAVHEFLRYDSSVQFTTRIALADLEYGGHRIRRGDSVTLVLGAGNRDPRHYSDPDSLLVTRRAGDHLSFGHGIHYCLGAALSLVEIEAAIGTLLARTRQWRLLDENPPWLDSINFRFLTALPISFSPAAGRATELQEVTRDG</sequence>
<comment type="similarity">
    <text evidence="1 7">Belongs to the cytochrome P450 family.</text>
</comment>
<keyword evidence="9" id="KW-1185">Reference proteome</keyword>
<dbReference type="FunFam" id="1.10.630.10:FF:000018">
    <property type="entry name" value="Cytochrome P450 monooxygenase"/>
    <property type="match status" value="1"/>
</dbReference>
<dbReference type="CDD" id="cd20625">
    <property type="entry name" value="CYP164-like"/>
    <property type="match status" value="1"/>
</dbReference>